<name>A0AA36HW56_9DINO</name>
<gene>
    <name evidence="3" type="ORF">EVOR1521_LOCUS5297</name>
</gene>
<dbReference type="EMBL" id="CAUJNA010000367">
    <property type="protein sequence ID" value="CAJ1376176.1"/>
    <property type="molecule type" value="Genomic_DNA"/>
</dbReference>
<feature type="compositionally biased region" description="Basic and acidic residues" evidence="1">
    <location>
        <begin position="38"/>
        <end position="51"/>
    </location>
</feature>
<dbReference type="AlphaFoldDB" id="A0AA36HW56"/>
<evidence type="ECO:0000313" key="3">
    <source>
        <dbReference type="EMBL" id="CAJ1376176.1"/>
    </source>
</evidence>
<organism evidence="3 4">
    <name type="scientific">Effrenium voratum</name>
    <dbReference type="NCBI Taxonomy" id="2562239"/>
    <lineage>
        <taxon>Eukaryota</taxon>
        <taxon>Sar</taxon>
        <taxon>Alveolata</taxon>
        <taxon>Dinophyceae</taxon>
        <taxon>Suessiales</taxon>
        <taxon>Symbiodiniaceae</taxon>
        <taxon>Effrenium</taxon>
    </lineage>
</organism>
<feature type="compositionally biased region" description="Polar residues" evidence="1">
    <location>
        <begin position="9"/>
        <end position="18"/>
    </location>
</feature>
<sequence>MSDDDWLTDRQTALSRPATSEKEPSQKVVAPPKLLQRPKAEESARNSEKVETPAPKTLKQKEAEYAAARARIFGYSGGSGRGRGRSNQGRGQSRVQTTSMEKPRRDTDDPVHSCKFSACMRFRPPPRTDYDRTPHRYAPRLAPESLESSRYEPPAYDTEFPSL</sequence>
<dbReference type="PROSITE" id="PS51673">
    <property type="entry name" value="SUZ"/>
    <property type="match status" value="1"/>
</dbReference>
<evidence type="ECO:0000259" key="2">
    <source>
        <dbReference type="PROSITE" id="PS51673"/>
    </source>
</evidence>
<comment type="caution">
    <text evidence="3">The sequence shown here is derived from an EMBL/GenBank/DDBJ whole genome shotgun (WGS) entry which is preliminary data.</text>
</comment>
<keyword evidence="4" id="KW-1185">Reference proteome</keyword>
<accession>A0AA36HW56</accession>
<protein>
    <recommendedName>
        <fullName evidence="2">SUZ domain-containing protein</fullName>
    </recommendedName>
</protein>
<evidence type="ECO:0000256" key="1">
    <source>
        <dbReference type="SAM" id="MobiDB-lite"/>
    </source>
</evidence>
<feature type="compositionally biased region" description="Basic and acidic residues" evidence="1">
    <location>
        <begin position="101"/>
        <end position="112"/>
    </location>
</feature>
<feature type="compositionally biased region" description="Low complexity" evidence="1">
    <location>
        <begin position="85"/>
        <end position="94"/>
    </location>
</feature>
<proteinExistence type="predicted"/>
<evidence type="ECO:0000313" key="4">
    <source>
        <dbReference type="Proteomes" id="UP001178507"/>
    </source>
</evidence>
<feature type="domain" description="SUZ" evidence="2">
    <location>
        <begin position="8"/>
        <end position="77"/>
    </location>
</feature>
<reference evidence="3" key="1">
    <citation type="submission" date="2023-08" db="EMBL/GenBank/DDBJ databases">
        <authorList>
            <person name="Chen Y."/>
            <person name="Shah S."/>
            <person name="Dougan E. K."/>
            <person name="Thang M."/>
            <person name="Chan C."/>
        </authorList>
    </citation>
    <scope>NUCLEOTIDE SEQUENCE</scope>
</reference>
<dbReference type="Pfam" id="PF12752">
    <property type="entry name" value="SUZ"/>
    <property type="match status" value="1"/>
</dbReference>
<dbReference type="InterPro" id="IPR024771">
    <property type="entry name" value="SUZ"/>
</dbReference>
<feature type="region of interest" description="Disordered" evidence="1">
    <location>
        <begin position="1"/>
        <end position="163"/>
    </location>
</feature>
<dbReference type="Proteomes" id="UP001178507">
    <property type="component" value="Unassembled WGS sequence"/>
</dbReference>